<sequence>MRLLLLLVLVGQTSQPEYSFRHIIEDGQTEDGFYVTAYVSIPYSTLPFKIEDSLYKSSYHLILQLVDKKKNLYGDEAFDVVVTEDAELIRSQTLSVSETLRVTLPKGNYKGNLSFRAIGASRSISKEFQKDLSPRALSSIRLKTPNGNYLIGRPYDNRDTLIVSASINKEVDSLNLVLSGAGSSKQISRLKDSVRESSWQVILSDFASGVYEVKVKAFNKGKKVDERLAWFKVRNPFRFEKNRYDELVDKLIYLIGPQERKQMKSVPPERRQETWDSFWSQRDPTPKTEYNEELEDYFAKITYCEKNFGHGDRGYLSDRAQVYMKLGPPDQVEDHPFEMNTNPYIVWTYNMNNLKIVFEDVHGFGEYELVYPPGFLSSLSRLR</sequence>
<dbReference type="Proteomes" id="UP000630660">
    <property type="component" value="Unassembled WGS sequence"/>
</dbReference>
<evidence type="ECO:0000259" key="1">
    <source>
        <dbReference type="Pfam" id="PF20094"/>
    </source>
</evidence>
<feature type="domain" description="GWxTD" evidence="1">
    <location>
        <begin position="241"/>
        <end position="358"/>
    </location>
</feature>
<evidence type="ECO:0000313" key="3">
    <source>
        <dbReference type="Proteomes" id="UP000630660"/>
    </source>
</evidence>
<gene>
    <name evidence="2" type="ORF">GF359_08320</name>
</gene>
<dbReference type="InterPro" id="IPR030959">
    <property type="entry name" value="GWxTD_dom"/>
</dbReference>
<accession>A0A9D5KA49</accession>
<dbReference type="NCBIfam" id="TIGR04514">
    <property type="entry name" value="GWxTD_dom"/>
    <property type="match status" value="1"/>
</dbReference>
<reference evidence="2" key="1">
    <citation type="submission" date="2019-11" db="EMBL/GenBank/DDBJ databases">
        <title>Microbial mats filling the niche in hypersaline microbial mats.</title>
        <authorList>
            <person name="Wong H.L."/>
            <person name="Macleod F.I."/>
            <person name="White R.A. III"/>
            <person name="Burns B.P."/>
        </authorList>
    </citation>
    <scope>NUCLEOTIDE SEQUENCE</scope>
    <source>
        <strain evidence="2">Bin_327</strain>
    </source>
</reference>
<comment type="caution">
    <text evidence="2">The sequence shown here is derived from an EMBL/GenBank/DDBJ whole genome shotgun (WGS) entry which is preliminary data.</text>
</comment>
<proteinExistence type="predicted"/>
<name>A0A9D5KA49_UNCW3</name>
<dbReference type="Pfam" id="PF20094">
    <property type="entry name" value="GWxTD_dom"/>
    <property type="match status" value="1"/>
</dbReference>
<evidence type="ECO:0000313" key="2">
    <source>
        <dbReference type="EMBL" id="MBD3365206.1"/>
    </source>
</evidence>
<dbReference type="EMBL" id="WJKJ01000276">
    <property type="protein sequence ID" value="MBD3365206.1"/>
    <property type="molecule type" value="Genomic_DNA"/>
</dbReference>
<organism evidence="2 3">
    <name type="scientific">candidate division WOR-3 bacterium</name>
    <dbReference type="NCBI Taxonomy" id="2052148"/>
    <lineage>
        <taxon>Bacteria</taxon>
        <taxon>Bacteria division WOR-3</taxon>
    </lineage>
</organism>
<protein>
    <submittedName>
        <fullName evidence="2">GWxTD domain-containing protein</fullName>
    </submittedName>
</protein>
<dbReference type="AlphaFoldDB" id="A0A9D5KA49"/>